<organism evidence="2 3">
    <name type="scientific">Limnoglobus roseus</name>
    <dbReference type="NCBI Taxonomy" id="2598579"/>
    <lineage>
        <taxon>Bacteria</taxon>
        <taxon>Pseudomonadati</taxon>
        <taxon>Planctomycetota</taxon>
        <taxon>Planctomycetia</taxon>
        <taxon>Gemmatales</taxon>
        <taxon>Gemmataceae</taxon>
        <taxon>Limnoglobus</taxon>
    </lineage>
</organism>
<gene>
    <name evidence="2" type="ORF">PX52LOC_00158</name>
</gene>
<dbReference type="EMBL" id="CP042425">
    <property type="protein sequence ID" value="QEL13304.1"/>
    <property type="molecule type" value="Genomic_DNA"/>
</dbReference>
<proteinExistence type="predicted"/>
<dbReference type="RefSeq" id="WP_149108283.1">
    <property type="nucleotide sequence ID" value="NZ_CP042425.1"/>
</dbReference>
<protein>
    <recommendedName>
        <fullName evidence="4">Tetratricopeptide repeat protein</fullName>
    </recommendedName>
</protein>
<evidence type="ECO:0008006" key="4">
    <source>
        <dbReference type="Google" id="ProtNLM"/>
    </source>
</evidence>
<keyword evidence="1" id="KW-0732">Signal</keyword>
<evidence type="ECO:0000313" key="3">
    <source>
        <dbReference type="Proteomes" id="UP000324974"/>
    </source>
</evidence>
<evidence type="ECO:0000313" key="2">
    <source>
        <dbReference type="EMBL" id="QEL13304.1"/>
    </source>
</evidence>
<name>A0A5C1A844_9BACT</name>
<dbReference type="OrthoDB" id="291540at2"/>
<feature type="chain" id="PRO_5022728255" description="Tetratricopeptide repeat protein" evidence="1">
    <location>
        <begin position="25"/>
        <end position="228"/>
    </location>
</feature>
<reference evidence="3" key="1">
    <citation type="submission" date="2019-08" db="EMBL/GenBank/DDBJ databases">
        <title>Limnoglobus roseus gen. nov., sp. nov., a novel freshwater planctomycete with a giant genome from the family Gemmataceae.</title>
        <authorList>
            <person name="Kulichevskaya I.S."/>
            <person name="Naumoff D.G."/>
            <person name="Miroshnikov K."/>
            <person name="Ivanova A."/>
            <person name="Philippov D.A."/>
            <person name="Hakobyan A."/>
            <person name="Rijpstra I.C."/>
            <person name="Sinninghe Damste J.S."/>
            <person name="Liesack W."/>
            <person name="Dedysh S.N."/>
        </authorList>
    </citation>
    <scope>NUCLEOTIDE SEQUENCE [LARGE SCALE GENOMIC DNA]</scope>
    <source>
        <strain evidence="3">PX52</strain>
    </source>
</reference>
<accession>A0A5C1A844</accession>
<sequence length="228" mass="25063">MRKLAIRSAATGTILATLMGLSIAADPPAVLPPPKPLDEPRKLRTELEALAAERDAMAKDLAEPPGTASERAKLRAQLLELVKRVGEKKMAPAAPPMPPPTRVGKEPPVAPPPVPKFTPDDSTKPVDAVRAGQNYFRSGDVDAALRTFKLIDTNALPKEDRAFVQYMTACCLRKTNKLSEAAAIFREVADHKDDEFLAEYAVWQLSTMKSIQELETNLEQLRSRRKSK</sequence>
<evidence type="ECO:0000256" key="1">
    <source>
        <dbReference type="SAM" id="SignalP"/>
    </source>
</evidence>
<feature type="signal peptide" evidence="1">
    <location>
        <begin position="1"/>
        <end position="24"/>
    </location>
</feature>
<dbReference type="Proteomes" id="UP000324974">
    <property type="component" value="Chromosome"/>
</dbReference>
<keyword evidence="3" id="KW-1185">Reference proteome</keyword>
<dbReference type="InterPro" id="IPR011990">
    <property type="entry name" value="TPR-like_helical_dom_sf"/>
</dbReference>
<dbReference type="Gene3D" id="1.25.40.10">
    <property type="entry name" value="Tetratricopeptide repeat domain"/>
    <property type="match status" value="1"/>
</dbReference>
<dbReference type="AlphaFoldDB" id="A0A5C1A844"/>
<dbReference type="KEGG" id="lrs:PX52LOC_00158"/>